<name>A0A8T2V3G9_CERRI</name>
<organism evidence="1 2">
    <name type="scientific">Ceratopteris richardii</name>
    <name type="common">Triangle waterfern</name>
    <dbReference type="NCBI Taxonomy" id="49495"/>
    <lineage>
        <taxon>Eukaryota</taxon>
        <taxon>Viridiplantae</taxon>
        <taxon>Streptophyta</taxon>
        <taxon>Embryophyta</taxon>
        <taxon>Tracheophyta</taxon>
        <taxon>Polypodiopsida</taxon>
        <taxon>Polypodiidae</taxon>
        <taxon>Polypodiales</taxon>
        <taxon>Pteridineae</taxon>
        <taxon>Pteridaceae</taxon>
        <taxon>Parkerioideae</taxon>
        <taxon>Ceratopteris</taxon>
    </lineage>
</organism>
<comment type="caution">
    <text evidence="1">The sequence shown here is derived from an EMBL/GenBank/DDBJ whole genome shotgun (WGS) entry which is preliminary data.</text>
</comment>
<dbReference type="Proteomes" id="UP000825935">
    <property type="component" value="Chromosome 3"/>
</dbReference>
<dbReference type="AlphaFoldDB" id="A0A8T2V3G9"/>
<reference evidence="1" key="1">
    <citation type="submission" date="2021-08" db="EMBL/GenBank/DDBJ databases">
        <title>WGS assembly of Ceratopteris richardii.</title>
        <authorList>
            <person name="Marchant D.B."/>
            <person name="Chen G."/>
            <person name="Jenkins J."/>
            <person name="Shu S."/>
            <person name="Leebens-Mack J."/>
            <person name="Grimwood J."/>
            <person name="Schmutz J."/>
            <person name="Soltis P."/>
            <person name="Soltis D."/>
            <person name="Chen Z.-H."/>
        </authorList>
    </citation>
    <scope>NUCLEOTIDE SEQUENCE</scope>
    <source>
        <strain evidence="1">Whitten #5841</strain>
        <tissue evidence="1">Leaf</tissue>
    </source>
</reference>
<sequence>MSCSLVELNIMDLSRDAQCIFPCRQIFFLYFRMPICGAFEYELMKWGSFDFFEPNHSQSLPWLGVACNLGLFHEYSWCSLASHSVGMGIGYICRKLWTWRKGGKQKSEELMEILNAV</sequence>
<proteinExistence type="predicted"/>
<evidence type="ECO:0000313" key="2">
    <source>
        <dbReference type="Proteomes" id="UP000825935"/>
    </source>
</evidence>
<protein>
    <submittedName>
        <fullName evidence="1">Uncharacterized protein</fullName>
    </submittedName>
</protein>
<accession>A0A8T2V3G9</accession>
<evidence type="ECO:0000313" key="1">
    <source>
        <dbReference type="EMBL" id="KAH7440666.1"/>
    </source>
</evidence>
<dbReference type="EMBL" id="CM035408">
    <property type="protein sequence ID" value="KAH7440666.1"/>
    <property type="molecule type" value="Genomic_DNA"/>
</dbReference>
<keyword evidence="2" id="KW-1185">Reference proteome</keyword>
<gene>
    <name evidence="1" type="ORF">KP509_03G004500</name>
</gene>